<evidence type="ECO:0000313" key="2">
    <source>
        <dbReference type="Proteomes" id="UP000277928"/>
    </source>
</evidence>
<dbReference type="EMBL" id="UYRX01002086">
    <property type="protein sequence ID" value="VDM92694.1"/>
    <property type="molecule type" value="Genomic_DNA"/>
</dbReference>
<accession>A0A3P7JP29</accession>
<sequence length="66" mass="7646">MISFHIADVHEQQHSVLSSIILILQDRRRKGIRSAMREQSITAVNNCHVSFNTLRLNTKKIKFASR</sequence>
<proteinExistence type="predicted"/>
<protein>
    <submittedName>
        <fullName evidence="1">Uncharacterized protein</fullName>
    </submittedName>
</protein>
<dbReference type="Proteomes" id="UP000277928">
    <property type="component" value="Unassembled WGS sequence"/>
</dbReference>
<reference evidence="1 2" key="1">
    <citation type="submission" date="2018-08" db="EMBL/GenBank/DDBJ databases">
        <authorList>
            <person name="Laetsch R D."/>
            <person name="Stevens L."/>
            <person name="Kumar S."/>
            <person name="Blaxter L. M."/>
        </authorList>
    </citation>
    <scope>NUCLEOTIDE SEQUENCE [LARGE SCALE GENOMIC DNA]</scope>
</reference>
<evidence type="ECO:0000313" key="1">
    <source>
        <dbReference type="EMBL" id="VDM92694.1"/>
    </source>
</evidence>
<keyword evidence="2" id="KW-1185">Reference proteome</keyword>
<gene>
    <name evidence="1" type="ORF">NLS_LOCUS9889</name>
</gene>
<name>A0A3P7JP29_LITSI</name>
<organism evidence="1 2">
    <name type="scientific">Litomosoides sigmodontis</name>
    <name type="common">Filarial nematode worm</name>
    <dbReference type="NCBI Taxonomy" id="42156"/>
    <lineage>
        <taxon>Eukaryota</taxon>
        <taxon>Metazoa</taxon>
        <taxon>Ecdysozoa</taxon>
        <taxon>Nematoda</taxon>
        <taxon>Chromadorea</taxon>
        <taxon>Rhabditida</taxon>
        <taxon>Spirurina</taxon>
        <taxon>Spiruromorpha</taxon>
        <taxon>Filarioidea</taxon>
        <taxon>Onchocercidae</taxon>
        <taxon>Litomosoides</taxon>
    </lineage>
</organism>
<dbReference type="AlphaFoldDB" id="A0A3P7JP29"/>